<evidence type="ECO:0000313" key="1">
    <source>
        <dbReference type="EMBL" id="MBW83141.1"/>
    </source>
</evidence>
<reference evidence="1" key="1">
    <citation type="submission" date="2018-02" db="EMBL/GenBank/DDBJ databases">
        <title>Rhizophora mucronata_Transcriptome.</title>
        <authorList>
            <person name="Meera S.P."/>
            <person name="Sreeshan A."/>
            <person name="Augustine A."/>
        </authorList>
    </citation>
    <scope>NUCLEOTIDE SEQUENCE</scope>
    <source>
        <tissue evidence="1">Leaf</tissue>
    </source>
</reference>
<proteinExistence type="predicted"/>
<sequence>MTIKNCYNSNHCLLKPTFTRKWNGNIKSANGAVLLRLSSTLKYSHLATGASERGRAWPRVITWEVPARAFGGFKNGRSTAFVVHRQTRRRFSGATSCHVHGNHQLQD</sequence>
<dbReference type="EMBL" id="GGEC01002658">
    <property type="protein sequence ID" value="MBW83141.1"/>
    <property type="molecule type" value="Transcribed_RNA"/>
</dbReference>
<accession>A0A2P2IPJ5</accession>
<organism evidence="1">
    <name type="scientific">Rhizophora mucronata</name>
    <name type="common">Asiatic mangrove</name>
    <dbReference type="NCBI Taxonomy" id="61149"/>
    <lineage>
        <taxon>Eukaryota</taxon>
        <taxon>Viridiplantae</taxon>
        <taxon>Streptophyta</taxon>
        <taxon>Embryophyta</taxon>
        <taxon>Tracheophyta</taxon>
        <taxon>Spermatophyta</taxon>
        <taxon>Magnoliopsida</taxon>
        <taxon>eudicotyledons</taxon>
        <taxon>Gunneridae</taxon>
        <taxon>Pentapetalae</taxon>
        <taxon>rosids</taxon>
        <taxon>fabids</taxon>
        <taxon>Malpighiales</taxon>
        <taxon>Rhizophoraceae</taxon>
        <taxon>Rhizophora</taxon>
    </lineage>
</organism>
<name>A0A2P2IPJ5_RHIMU</name>
<protein>
    <submittedName>
        <fullName evidence="1">Uncharacterized protein LOC105649936</fullName>
    </submittedName>
</protein>
<dbReference type="AlphaFoldDB" id="A0A2P2IPJ5"/>